<evidence type="ECO:0000313" key="3">
    <source>
        <dbReference type="Proteomes" id="UP000229757"/>
    </source>
</evidence>
<keyword evidence="3" id="KW-1185">Reference proteome</keyword>
<dbReference type="InterPro" id="IPR000073">
    <property type="entry name" value="AB_hydrolase_1"/>
</dbReference>
<dbReference type="GO" id="GO:0016787">
    <property type="term" value="F:hydrolase activity"/>
    <property type="evidence" value="ECO:0007669"/>
    <property type="project" value="UniProtKB-KW"/>
</dbReference>
<dbReference type="EMBL" id="CP011797">
    <property type="protein sequence ID" value="ATX77455.1"/>
    <property type="molecule type" value="Genomic_DNA"/>
</dbReference>
<dbReference type="Pfam" id="PF12697">
    <property type="entry name" value="Abhydrolase_6"/>
    <property type="match status" value="1"/>
</dbReference>
<dbReference type="Proteomes" id="UP000229757">
    <property type="component" value="Chromosome"/>
</dbReference>
<gene>
    <name evidence="2" type="ORF">REIFOR_02324</name>
</gene>
<protein>
    <submittedName>
        <fullName evidence="2">Alpha/beta hydrolase family protein</fullName>
    </submittedName>
</protein>
<evidence type="ECO:0000259" key="1">
    <source>
        <dbReference type="Pfam" id="PF12697"/>
    </source>
</evidence>
<dbReference type="Gene3D" id="3.40.50.1820">
    <property type="entry name" value="alpha/beta hydrolase"/>
    <property type="match status" value="1"/>
</dbReference>
<evidence type="ECO:0000313" key="2">
    <source>
        <dbReference type="EMBL" id="ATX77455.1"/>
    </source>
</evidence>
<reference evidence="2 3" key="1">
    <citation type="journal article" date="2017" name="Environ. Microbiol.">
        <title>Genomic and physiological analyses of 'Reinekea forsetii' reveal a versatile opportunistic lifestyle during spring algae blooms.</title>
        <authorList>
            <person name="Avci B."/>
            <person name="Hahnke R.L."/>
            <person name="Chafee M."/>
            <person name="Fischer T."/>
            <person name="Gruber-Vodicka H."/>
            <person name="Tegetmeyer H.E."/>
            <person name="Harder J."/>
            <person name="Fuchs B.M."/>
            <person name="Amann R.I."/>
            <person name="Teeling H."/>
        </authorList>
    </citation>
    <scope>NUCLEOTIDE SEQUENCE [LARGE SCALE GENOMIC DNA]</scope>
    <source>
        <strain evidence="2 3">Hel1_31_D35</strain>
    </source>
</reference>
<dbReference type="SUPFAM" id="SSF53474">
    <property type="entry name" value="alpha/beta-Hydrolases"/>
    <property type="match status" value="1"/>
</dbReference>
<organism evidence="2 3">
    <name type="scientific">Reinekea forsetii</name>
    <dbReference type="NCBI Taxonomy" id="1336806"/>
    <lineage>
        <taxon>Bacteria</taxon>
        <taxon>Pseudomonadati</taxon>
        <taxon>Pseudomonadota</taxon>
        <taxon>Gammaproteobacteria</taxon>
        <taxon>Oceanospirillales</taxon>
        <taxon>Saccharospirillaceae</taxon>
        <taxon>Reinekea</taxon>
    </lineage>
</organism>
<feature type="domain" description="AB hydrolase-1" evidence="1">
    <location>
        <begin position="66"/>
        <end position="293"/>
    </location>
</feature>
<name>A0A2K8KRU6_9GAMM</name>
<keyword evidence="2" id="KW-0378">Hydrolase</keyword>
<proteinExistence type="predicted"/>
<sequence length="308" mass="34757">MMRYATLFVSESTMLIRVASLLCSVLASLVMSSWVSAEPVQIRHDGLRLNANYENDDAAHEKPVMVILHGTWMHHDTELPTYLQDLATYEGYSSLNLSLSLGIDDRKSFMICETMPVVGSHQQAVEELKAWFDWLGTQGHTKFVLIAHSRGGAQASLFYQTYHYPGLERLALIAPATYEQARVTKSFENRYGKSLAEQVSLFQGLDNQVEPITEAAVLYCTFAKVSAEAFLSYYLPTPNKHTPSLIAKIDIPTQIFLGSEDPLSDRLMEYQSEFINNPLISTHLIEGADHFFRDLYSDELFEAILDDL</sequence>
<dbReference type="KEGG" id="rfo:REIFOR_02324"/>
<dbReference type="AlphaFoldDB" id="A0A2K8KRU6"/>
<dbReference type="InterPro" id="IPR029058">
    <property type="entry name" value="AB_hydrolase_fold"/>
</dbReference>
<accession>A0A2K8KRU6</accession>